<protein>
    <submittedName>
        <fullName evidence="1">Uncharacterized protein</fullName>
    </submittedName>
</protein>
<accession>A0ABX6FHY9</accession>
<proteinExistence type="predicted"/>
<organism evidence="1 2">
    <name type="scientific">Gemella sanguinis</name>
    <dbReference type="NCBI Taxonomy" id="84135"/>
    <lineage>
        <taxon>Bacteria</taxon>
        <taxon>Bacillati</taxon>
        <taxon>Bacillota</taxon>
        <taxon>Bacilli</taxon>
        <taxon>Bacillales</taxon>
        <taxon>Gemellaceae</taxon>
        <taxon>Gemella</taxon>
    </lineage>
</organism>
<dbReference type="RefSeq" id="WP_006364026.1">
    <property type="nucleotide sequence ID" value="NZ_CP046313.1"/>
</dbReference>
<evidence type="ECO:0000313" key="1">
    <source>
        <dbReference type="EMBL" id="QGS07359.1"/>
    </source>
</evidence>
<dbReference type="GeneID" id="84802262"/>
<dbReference type="Proteomes" id="UP000427636">
    <property type="component" value="Chromosome"/>
</dbReference>
<gene>
    <name evidence="1" type="ORF">FOC50_03195</name>
</gene>
<name>A0ABX6FHY9_9BACL</name>
<keyword evidence="2" id="KW-1185">Reference proteome</keyword>
<dbReference type="EMBL" id="CP046313">
    <property type="protein sequence ID" value="QGS07359.1"/>
    <property type="molecule type" value="Genomic_DNA"/>
</dbReference>
<evidence type="ECO:0000313" key="2">
    <source>
        <dbReference type="Proteomes" id="UP000427636"/>
    </source>
</evidence>
<reference evidence="1 2" key="1">
    <citation type="submission" date="2019-11" db="EMBL/GenBank/DDBJ databases">
        <title>FDA dAtabase for Regulatory Grade micrObial Sequences (FDA-ARGOS): Supporting development and validation of Infectious Disease Dx tests.</title>
        <authorList>
            <person name="Turner S."/>
            <person name="Byrd R."/>
            <person name="Tallon L."/>
            <person name="Sadzewicz L."/>
            <person name="Vavikolanu K."/>
            <person name="Mehta A."/>
            <person name="Aluvathingal J."/>
            <person name="Nadendla S."/>
            <person name="Myers T."/>
            <person name="Yan Y."/>
            <person name="Sichtig H."/>
        </authorList>
    </citation>
    <scope>NUCLEOTIDE SEQUENCE [LARGE SCALE GENOMIC DNA]</scope>
    <source>
        <strain evidence="1 2">FDAARGOS_742</strain>
    </source>
</reference>
<sequence>MLKNTKRIQVDILSNFGNTAYQKISKDIHFENIPNELYELWYFPDEFSFIRLIDLNNLQYLSSNELSEYHSQLIILKNKLEIIFNDIEKNRLIKESIKVNKKRITLLKKLIDLLEGEYK</sequence>